<dbReference type="Pfam" id="PF13361">
    <property type="entry name" value="UvrD_C"/>
    <property type="match status" value="1"/>
</dbReference>
<comment type="catalytic activity">
    <reaction evidence="8">
        <text>ATP + H2O = ADP + phosphate + H(+)</text>
        <dbReference type="Rhea" id="RHEA:13065"/>
        <dbReference type="ChEBI" id="CHEBI:15377"/>
        <dbReference type="ChEBI" id="CHEBI:15378"/>
        <dbReference type="ChEBI" id="CHEBI:30616"/>
        <dbReference type="ChEBI" id="CHEBI:43474"/>
        <dbReference type="ChEBI" id="CHEBI:456216"/>
        <dbReference type="EC" id="5.6.2.4"/>
    </reaction>
</comment>
<dbReference type="GO" id="GO:0004527">
    <property type="term" value="F:exonuclease activity"/>
    <property type="evidence" value="ECO:0007669"/>
    <property type="project" value="UniProtKB-KW"/>
</dbReference>
<evidence type="ECO:0000256" key="6">
    <source>
        <dbReference type="ARBA" id="ARBA00034617"/>
    </source>
</evidence>
<keyword evidence="1" id="KW-0547">Nucleotide-binding</keyword>
<evidence type="ECO:0000256" key="8">
    <source>
        <dbReference type="ARBA" id="ARBA00048988"/>
    </source>
</evidence>
<accession>A0ABY8JB45</accession>
<dbReference type="InterPro" id="IPR027417">
    <property type="entry name" value="P-loop_NTPase"/>
</dbReference>
<gene>
    <name evidence="11" type="ORF">QA636_33285</name>
</gene>
<feature type="domain" description="UvrD-like helicase C-terminal" evidence="10">
    <location>
        <begin position="77"/>
        <end position="239"/>
    </location>
</feature>
<dbReference type="Gene3D" id="3.40.50.300">
    <property type="entry name" value="P-loop containing nucleotide triphosphate hydrolases"/>
    <property type="match status" value="2"/>
</dbReference>
<dbReference type="PANTHER" id="PTHR11070:SF23">
    <property type="entry name" value="RECBCD ENZYME SUBUNIT RECB"/>
    <property type="match status" value="1"/>
</dbReference>
<reference evidence="11 12" key="1">
    <citation type="submission" date="2023-04" db="EMBL/GenBank/DDBJ databases">
        <title>Australian commercial rhizobial inoculants.</title>
        <authorList>
            <person name="Kohlmeier M.G."/>
            <person name="O'Hara G.W."/>
            <person name="Colombi E."/>
            <person name="Ramsay J.P."/>
            <person name="Terpolilli J."/>
        </authorList>
    </citation>
    <scope>NUCLEOTIDE SEQUENCE [LARGE SCALE GENOMIC DNA]</scope>
    <source>
        <strain evidence="11 12">CB627</strain>
    </source>
</reference>
<keyword evidence="5" id="KW-0413">Isomerase</keyword>
<dbReference type="InterPro" id="IPR000212">
    <property type="entry name" value="DNA_helicase_UvrD/REP"/>
</dbReference>
<dbReference type="PANTHER" id="PTHR11070">
    <property type="entry name" value="UVRD / RECB / PCRA DNA HELICASE FAMILY MEMBER"/>
    <property type="match status" value="1"/>
</dbReference>
<keyword evidence="11" id="KW-0540">Nuclease</keyword>
<evidence type="ECO:0000256" key="3">
    <source>
        <dbReference type="ARBA" id="ARBA00022806"/>
    </source>
</evidence>
<dbReference type="InterPro" id="IPR014016">
    <property type="entry name" value="UvrD-like_ATP-bd"/>
</dbReference>
<evidence type="ECO:0000256" key="7">
    <source>
        <dbReference type="ARBA" id="ARBA00034808"/>
    </source>
</evidence>
<evidence type="ECO:0000259" key="10">
    <source>
        <dbReference type="Pfam" id="PF13361"/>
    </source>
</evidence>
<dbReference type="Proteomes" id="UP001221546">
    <property type="component" value="Chromosome"/>
</dbReference>
<evidence type="ECO:0000256" key="4">
    <source>
        <dbReference type="ARBA" id="ARBA00022840"/>
    </source>
</evidence>
<dbReference type="EMBL" id="CP121646">
    <property type="protein sequence ID" value="WFU62333.1"/>
    <property type="molecule type" value="Genomic_DNA"/>
</dbReference>
<evidence type="ECO:0000313" key="11">
    <source>
        <dbReference type="EMBL" id="WFU62333.1"/>
    </source>
</evidence>
<feature type="domain" description="UvrD-like helicase ATP-binding" evidence="9">
    <location>
        <begin position="41"/>
        <end position="65"/>
    </location>
</feature>
<evidence type="ECO:0000313" key="12">
    <source>
        <dbReference type="Proteomes" id="UP001221546"/>
    </source>
</evidence>
<evidence type="ECO:0000259" key="9">
    <source>
        <dbReference type="Pfam" id="PF00580"/>
    </source>
</evidence>
<organism evidence="11 12">
    <name type="scientific">Bradyrhizobium brasilense</name>
    <dbReference type="NCBI Taxonomy" id="1419277"/>
    <lineage>
        <taxon>Bacteria</taxon>
        <taxon>Pseudomonadati</taxon>
        <taxon>Pseudomonadota</taxon>
        <taxon>Alphaproteobacteria</taxon>
        <taxon>Hyphomicrobiales</taxon>
        <taxon>Nitrobacteraceae</taxon>
        <taxon>Bradyrhizobium</taxon>
    </lineage>
</organism>
<keyword evidence="11" id="KW-0269">Exonuclease</keyword>
<keyword evidence="3" id="KW-0347">Helicase</keyword>
<evidence type="ECO:0000256" key="2">
    <source>
        <dbReference type="ARBA" id="ARBA00022801"/>
    </source>
</evidence>
<keyword evidence="2" id="KW-0378">Hydrolase</keyword>
<evidence type="ECO:0000256" key="1">
    <source>
        <dbReference type="ARBA" id="ARBA00022741"/>
    </source>
</evidence>
<comment type="catalytic activity">
    <reaction evidence="6">
        <text>Couples ATP hydrolysis with the unwinding of duplex DNA by translocating in the 3'-5' direction.</text>
        <dbReference type="EC" id="5.6.2.4"/>
    </reaction>
</comment>
<dbReference type="Pfam" id="PF00580">
    <property type="entry name" value="UvrD-helicase"/>
    <property type="match status" value="1"/>
</dbReference>
<protein>
    <recommendedName>
        <fullName evidence="7">DNA 3'-5' helicase</fullName>
        <ecNumber evidence="7">5.6.2.4</ecNumber>
    </recommendedName>
</protein>
<dbReference type="InterPro" id="IPR014017">
    <property type="entry name" value="DNA_helicase_UvrD-like_C"/>
</dbReference>
<sequence length="243" mass="26472">MAKLPPRLARVVPQPPARFSVGHGSAAFGPATCRGGYAHKVGDPKQAIYRFRGADLATYLRVRETIEAQFPDNILKVTANFRSRGQILDHVNRCFEERLSSQQAGYVALQTTRAASEQGLPCVAKVSVELPPLTRVDSARDEEAQAVAEVCSRLIGNVDIKLNDGETRRLCPGDIALLAPVSTDLWRYERALEEAGLPFASQSGKNLYKRQEAQDLVALIRALADPRDTLALGALMRGPLVGL</sequence>
<keyword evidence="12" id="KW-1185">Reference proteome</keyword>
<dbReference type="EC" id="5.6.2.4" evidence="7"/>
<dbReference type="RefSeq" id="WP_310885064.1">
    <property type="nucleotide sequence ID" value="NZ_CP121646.1"/>
</dbReference>
<evidence type="ECO:0000256" key="5">
    <source>
        <dbReference type="ARBA" id="ARBA00023235"/>
    </source>
</evidence>
<proteinExistence type="predicted"/>
<keyword evidence="4" id="KW-0067">ATP-binding</keyword>
<dbReference type="SUPFAM" id="SSF52540">
    <property type="entry name" value="P-loop containing nucleoside triphosphate hydrolases"/>
    <property type="match status" value="1"/>
</dbReference>
<name>A0ABY8JB45_9BRAD</name>